<protein>
    <submittedName>
        <fullName evidence="2">Uncharacterized protein</fullName>
    </submittedName>
</protein>
<feature type="transmembrane region" description="Helical" evidence="1">
    <location>
        <begin position="7"/>
        <end position="28"/>
    </location>
</feature>
<dbReference type="KEGG" id="msyr:CXP39_00845"/>
<reference evidence="2 3" key="1">
    <citation type="submission" date="2017-12" db="EMBL/GenBank/DDBJ databases">
        <title>Mesoplasma syrphidae YJS, Complete Genome.</title>
        <authorList>
            <person name="Knight T.F."/>
            <person name="Citino T."/>
            <person name="Rubinstein R."/>
            <person name="Neuschaefer Z."/>
        </authorList>
    </citation>
    <scope>NUCLEOTIDE SEQUENCE [LARGE SCALE GENOMIC DNA]</scope>
    <source>
        <strain evidence="2 3">YJS</strain>
    </source>
</reference>
<dbReference type="EMBL" id="CP025257">
    <property type="protein sequence ID" value="AUF83355.1"/>
    <property type="molecule type" value="Genomic_DNA"/>
</dbReference>
<sequence length="111" mass="12923">MKSSKKVWKIILISAIGLSSITLTIFSIKYAELFGSDLAVSSKKLKQPLLSEKELLGVIDINNNFNSTKFKSWFLKKLNLKITELDVYFAKKQIAVCFKFKKNKYNWYYKL</sequence>
<evidence type="ECO:0000313" key="2">
    <source>
        <dbReference type="EMBL" id="AUF83355.1"/>
    </source>
</evidence>
<name>A0A2K9C8L3_9MOLU</name>
<keyword evidence="1" id="KW-0812">Transmembrane</keyword>
<keyword evidence="1" id="KW-1133">Transmembrane helix</keyword>
<accession>A0A2K9C8L3</accession>
<keyword evidence="1" id="KW-0472">Membrane</keyword>
<evidence type="ECO:0000313" key="3">
    <source>
        <dbReference type="Proteomes" id="UP000233419"/>
    </source>
</evidence>
<evidence type="ECO:0000256" key="1">
    <source>
        <dbReference type="SAM" id="Phobius"/>
    </source>
</evidence>
<organism evidence="2 3">
    <name type="scientific">Mesoplasma syrphidae</name>
    <dbReference type="NCBI Taxonomy" id="225999"/>
    <lineage>
        <taxon>Bacteria</taxon>
        <taxon>Bacillati</taxon>
        <taxon>Mycoplasmatota</taxon>
        <taxon>Mollicutes</taxon>
        <taxon>Entomoplasmatales</taxon>
        <taxon>Entomoplasmataceae</taxon>
        <taxon>Mesoplasma</taxon>
    </lineage>
</organism>
<dbReference type="AlphaFoldDB" id="A0A2K9C8L3"/>
<gene>
    <name evidence="2" type="ORF">CXP39_00845</name>
</gene>
<keyword evidence="3" id="KW-1185">Reference proteome</keyword>
<dbReference type="Proteomes" id="UP000233419">
    <property type="component" value="Chromosome"/>
</dbReference>
<proteinExistence type="predicted"/>